<feature type="compositionally biased region" description="Polar residues" evidence="5">
    <location>
        <begin position="1"/>
        <end position="17"/>
    </location>
</feature>
<dbReference type="InterPro" id="IPR011011">
    <property type="entry name" value="Znf_FYVE_PHD"/>
</dbReference>
<dbReference type="GO" id="GO:0004180">
    <property type="term" value="F:carboxypeptidase activity"/>
    <property type="evidence" value="ECO:0007669"/>
    <property type="project" value="UniProtKB-KW"/>
</dbReference>
<evidence type="ECO:0000256" key="1">
    <source>
        <dbReference type="ARBA" id="ARBA00022723"/>
    </source>
</evidence>
<keyword evidence="7" id="KW-0378">Hydrolase</keyword>
<dbReference type="Pfam" id="PF01363">
    <property type="entry name" value="FYVE"/>
    <property type="match status" value="1"/>
</dbReference>
<keyword evidence="1" id="KW-0479">Metal-binding</keyword>
<dbReference type="EMBL" id="JANBQD010000015">
    <property type="protein sequence ID" value="KAJ1993939.1"/>
    <property type="molecule type" value="Genomic_DNA"/>
</dbReference>
<feature type="compositionally biased region" description="Polar residues" evidence="5">
    <location>
        <begin position="84"/>
        <end position="104"/>
    </location>
</feature>
<proteinExistence type="predicted"/>
<reference evidence="7" key="1">
    <citation type="submission" date="2022-07" db="EMBL/GenBank/DDBJ databases">
        <title>Phylogenomic reconstructions and comparative analyses of Kickxellomycotina fungi.</title>
        <authorList>
            <person name="Reynolds N.K."/>
            <person name="Stajich J.E."/>
            <person name="Barry K."/>
            <person name="Grigoriev I.V."/>
            <person name="Crous P."/>
            <person name="Smith M.E."/>
        </authorList>
    </citation>
    <scope>NUCLEOTIDE SEQUENCE</scope>
    <source>
        <strain evidence="7">BCRC 34882</strain>
    </source>
</reference>
<keyword evidence="7" id="KW-0645">Protease</keyword>
<keyword evidence="7" id="KW-0121">Carboxypeptidase</keyword>
<feature type="compositionally biased region" description="Low complexity" evidence="5">
    <location>
        <begin position="620"/>
        <end position="630"/>
    </location>
</feature>
<evidence type="ECO:0000256" key="5">
    <source>
        <dbReference type="SAM" id="MobiDB-lite"/>
    </source>
</evidence>
<evidence type="ECO:0000313" key="8">
    <source>
        <dbReference type="Proteomes" id="UP001151295"/>
    </source>
</evidence>
<evidence type="ECO:0000256" key="4">
    <source>
        <dbReference type="PROSITE-ProRule" id="PRU00091"/>
    </source>
</evidence>
<evidence type="ECO:0000259" key="6">
    <source>
        <dbReference type="PROSITE" id="PS50178"/>
    </source>
</evidence>
<feature type="compositionally biased region" description="Basic and acidic residues" evidence="5">
    <location>
        <begin position="640"/>
        <end position="649"/>
    </location>
</feature>
<dbReference type="PANTHER" id="PTHR23164">
    <property type="entry name" value="EARLY ENDOSOME ANTIGEN 1"/>
    <property type="match status" value="1"/>
</dbReference>
<name>A0ABQ8PTA8_9FUNG</name>
<dbReference type="CDD" id="cd15737">
    <property type="entry name" value="FYVE2_Vac1p_like"/>
    <property type="match status" value="1"/>
</dbReference>
<dbReference type="Proteomes" id="UP001151295">
    <property type="component" value="Unassembled WGS sequence"/>
</dbReference>
<keyword evidence="2 4" id="KW-0863">Zinc-finger</keyword>
<feature type="compositionally biased region" description="Low complexity" evidence="5">
    <location>
        <begin position="28"/>
        <end position="45"/>
    </location>
</feature>
<organism evidence="7 8">
    <name type="scientific">Coemansia umbellata</name>
    <dbReference type="NCBI Taxonomy" id="1424467"/>
    <lineage>
        <taxon>Eukaryota</taxon>
        <taxon>Fungi</taxon>
        <taxon>Fungi incertae sedis</taxon>
        <taxon>Zoopagomycota</taxon>
        <taxon>Kickxellomycotina</taxon>
        <taxon>Kickxellomycetes</taxon>
        <taxon>Kickxellales</taxon>
        <taxon>Kickxellaceae</taxon>
        <taxon>Coemansia</taxon>
    </lineage>
</organism>
<feature type="region of interest" description="Disordered" evidence="5">
    <location>
        <begin position="189"/>
        <end position="219"/>
    </location>
</feature>
<accession>A0ABQ8PTA8</accession>
<dbReference type="InterPro" id="IPR000306">
    <property type="entry name" value="Znf_FYVE"/>
</dbReference>
<feature type="compositionally biased region" description="Polar residues" evidence="5">
    <location>
        <begin position="55"/>
        <end position="65"/>
    </location>
</feature>
<dbReference type="InterPro" id="IPR013083">
    <property type="entry name" value="Znf_RING/FYVE/PHD"/>
</dbReference>
<gene>
    <name evidence="7" type="primary">PEP7</name>
    <name evidence="7" type="ORF">EDC05_001850</name>
</gene>
<dbReference type="SUPFAM" id="SSF140125">
    <property type="entry name" value="Rabenosyn-5 Rab-binding domain-like"/>
    <property type="match status" value="1"/>
</dbReference>
<dbReference type="SMART" id="SM00064">
    <property type="entry name" value="FYVE"/>
    <property type="match status" value="2"/>
</dbReference>
<dbReference type="InterPro" id="IPR021565">
    <property type="entry name" value="Rbsn_Rab-bd"/>
</dbReference>
<sequence length="769" mass="81893">MSQTPGASPLRKNSTVQHVRRAARTLGPSPAVASSPSSAKSFASSDGQAEPQLAFRQNRSQSISANPVLAQQQQQQQQQDARRSTVSLGSFQTDAPSSTMSPTADGSLRCPICGVMAPSLFALNVHLDDIHFAGEAGGKQHLFSAADGGDGAARPRYAAQDDLEDVKGAILGFFRGAGRAVKGLGGIAPASPPSVASSDNEEPAVSGNRWRQGEQDGADRDLVSRAHWQQMRQGGRCGVPACATVLTAQTGALNCRWCGRLMCAQHCNRRLRLSASAQPSARGVHCRVCDDCQAKTADAAGRARDLTAGFAHLRRKAVNAALLEGNRIEKRLEKLALVHGSAQQSGSVLAPPAARSRALQAAEQTVVVWEDDSAAARCPFCLSTFGRVASRRHHCRLCGRVVCARPGCSVQLLVPLPLIDGTGFSPASSAEIRCCTECEHTVLRQRDRAARSQPQAPELARLYAHARSCMAQIEELLPTFNALALRLRDALGPGAPDLPRAARIRKQLTSAFNELDAASKRIVALPARSTSDCRVHAAIRRGVAQYLQLHMFPLTMLPRPERRPQSRASVASIDRQSPLRIQQRGVAEGNEPSSLPSSASTANMDARGSIGAVGRVGSANSGLSNNSAESTATGDTAAAETRRPEDAKPDAQPQTLVSSVSGAATGIATSLLSFVRKPSRTDAGAAGQEEGEEEMIRSVLASDPGRQQRLAAMRQEEKIASLEVLRDQRQRVLGYIGDAQRERRIDDAVSLQASLDELDIELSLIERAL</sequence>
<feature type="region of interest" description="Disordered" evidence="5">
    <location>
        <begin position="1"/>
        <end position="104"/>
    </location>
</feature>
<dbReference type="Gene3D" id="3.30.40.10">
    <property type="entry name" value="Zinc/RING finger domain, C3HC4 (zinc finger)"/>
    <property type="match status" value="2"/>
</dbReference>
<dbReference type="InterPro" id="IPR036531">
    <property type="entry name" value="Rbsn_Rab-bd_sf"/>
</dbReference>
<feature type="region of interest" description="Disordered" evidence="5">
    <location>
        <begin position="620"/>
        <end position="659"/>
    </location>
</feature>
<dbReference type="Pfam" id="PF11464">
    <property type="entry name" value="Rbsn"/>
    <property type="match status" value="1"/>
</dbReference>
<dbReference type="InterPro" id="IPR017455">
    <property type="entry name" value="Znf_FYVE-rel"/>
</dbReference>
<dbReference type="PANTHER" id="PTHR23164:SF30">
    <property type="entry name" value="EARLY ENDOSOME ANTIGEN 1"/>
    <property type="match status" value="1"/>
</dbReference>
<feature type="domain" description="FYVE-type" evidence="6">
    <location>
        <begin position="372"/>
        <end position="438"/>
    </location>
</feature>
<keyword evidence="3" id="KW-0862">Zinc</keyword>
<protein>
    <submittedName>
        <fullName evidence="7">Carboxypeptidase Y-deficient</fullName>
    </submittedName>
</protein>
<evidence type="ECO:0000313" key="7">
    <source>
        <dbReference type="EMBL" id="KAJ1993939.1"/>
    </source>
</evidence>
<dbReference type="SUPFAM" id="SSF57903">
    <property type="entry name" value="FYVE/PHD zinc finger"/>
    <property type="match status" value="2"/>
</dbReference>
<dbReference type="PROSITE" id="PS50178">
    <property type="entry name" value="ZF_FYVE"/>
    <property type="match status" value="1"/>
</dbReference>
<feature type="region of interest" description="Disordered" evidence="5">
    <location>
        <begin position="558"/>
        <end position="604"/>
    </location>
</feature>
<evidence type="ECO:0000256" key="2">
    <source>
        <dbReference type="ARBA" id="ARBA00022771"/>
    </source>
</evidence>
<feature type="compositionally biased region" description="Polar residues" evidence="5">
    <location>
        <begin position="591"/>
        <end position="603"/>
    </location>
</feature>
<keyword evidence="8" id="KW-1185">Reference proteome</keyword>
<comment type="caution">
    <text evidence="7">The sequence shown here is derived from an EMBL/GenBank/DDBJ whole genome shotgun (WGS) entry which is preliminary data.</text>
</comment>
<evidence type="ECO:0000256" key="3">
    <source>
        <dbReference type="ARBA" id="ARBA00022833"/>
    </source>
</evidence>